<keyword evidence="1" id="KW-1133">Transmembrane helix</keyword>
<reference evidence="2" key="1">
    <citation type="journal article" date="2021" name="PeerJ">
        <title>Extensive microbial diversity within the chicken gut microbiome revealed by metagenomics and culture.</title>
        <authorList>
            <person name="Gilroy R."/>
            <person name="Ravi A."/>
            <person name="Getino M."/>
            <person name="Pursley I."/>
            <person name="Horton D.L."/>
            <person name="Alikhan N.F."/>
            <person name="Baker D."/>
            <person name="Gharbi K."/>
            <person name="Hall N."/>
            <person name="Watson M."/>
            <person name="Adriaenssens E.M."/>
            <person name="Foster-Nyarko E."/>
            <person name="Jarju S."/>
            <person name="Secka A."/>
            <person name="Antonio M."/>
            <person name="Oren A."/>
            <person name="Chaudhuri R.R."/>
            <person name="La Ragione R."/>
            <person name="Hildebrand F."/>
            <person name="Pallen M.J."/>
        </authorList>
    </citation>
    <scope>NUCLEOTIDE SEQUENCE</scope>
    <source>
        <strain evidence="2">ChiBcec16-3735</strain>
    </source>
</reference>
<name>A0A9D2FHY7_9FIRM</name>
<dbReference type="AlphaFoldDB" id="A0A9D2FHY7"/>
<reference evidence="2" key="2">
    <citation type="submission" date="2021-04" db="EMBL/GenBank/DDBJ databases">
        <authorList>
            <person name="Gilroy R."/>
        </authorList>
    </citation>
    <scope>NUCLEOTIDE SEQUENCE</scope>
    <source>
        <strain evidence="2">ChiBcec16-3735</strain>
    </source>
</reference>
<proteinExistence type="predicted"/>
<feature type="transmembrane region" description="Helical" evidence="1">
    <location>
        <begin position="37"/>
        <end position="56"/>
    </location>
</feature>
<feature type="transmembrane region" description="Helical" evidence="1">
    <location>
        <begin position="12"/>
        <end position="30"/>
    </location>
</feature>
<evidence type="ECO:0000313" key="2">
    <source>
        <dbReference type="EMBL" id="HIZ58941.1"/>
    </source>
</evidence>
<feature type="transmembrane region" description="Helical" evidence="1">
    <location>
        <begin position="68"/>
        <end position="89"/>
    </location>
</feature>
<dbReference type="EMBL" id="DXBJ01000078">
    <property type="protein sequence ID" value="HIZ58941.1"/>
    <property type="molecule type" value="Genomic_DNA"/>
</dbReference>
<sequence>MAPVLAPWQAGHEIACCLYLGALVGALRALAPARGRWAFLPDTALVGMLLLFLQSYAAGYSDAGSLRWYMVLAGFAGALGAHSLLGPLAGQAWRALLWPGRALGRWAGRNLLAPARRALRARRQARRARKTAKTAAENQKKSLQNKRHLLYNSNV</sequence>
<gene>
    <name evidence="2" type="ORF">H9725_10320</name>
</gene>
<evidence type="ECO:0008006" key="4">
    <source>
        <dbReference type="Google" id="ProtNLM"/>
    </source>
</evidence>
<dbReference type="Proteomes" id="UP000824065">
    <property type="component" value="Unassembled WGS sequence"/>
</dbReference>
<evidence type="ECO:0000313" key="3">
    <source>
        <dbReference type="Proteomes" id="UP000824065"/>
    </source>
</evidence>
<protein>
    <recommendedName>
        <fullName evidence="4">Spore cortex biosynthesis protein YabQ</fullName>
    </recommendedName>
</protein>
<keyword evidence="1" id="KW-0812">Transmembrane</keyword>
<keyword evidence="1" id="KW-0472">Membrane</keyword>
<comment type="caution">
    <text evidence="2">The sequence shown here is derived from an EMBL/GenBank/DDBJ whole genome shotgun (WGS) entry which is preliminary data.</text>
</comment>
<accession>A0A9D2FHY7</accession>
<evidence type="ECO:0000256" key="1">
    <source>
        <dbReference type="SAM" id="Phobius"/>
    </source>
</evidence>
<organism evidence="2 3">
    <name type="scientific">Candidatus Faecalibacterium gallistercoris</name>
    <dbReference type="NCBI Taxonomy" id="2838579"/>
    <lineage>
        <taxon>Bacteria</taxon>
        <taxon>Bacillati</taxon>
        <taxon>Bacillota</taxon>
        <taxon>Clostridia</taxon>
        <taxon>Eubacteriales</taxon>
        <taxon>Oscillospiraceae</taxon>
        <taxon>Faecalibacterium</taxon>
    </lineage>
</organism>